<sequence length="526" mass="59615">SAPPIYQEPNEFFEKTHVTDAIEALIQLIAQKLNNTHPEFNSVYKLETSFGGGKTHCLISLYHSFSNEAIESETFHKIIGTIELPKDVKTVCIDGADYDTINGIKLESGLYAKTLWGDLAYQLNGKEGYNKIKKNDENKVSPGAKNIEYLIGDNPVLILIDEIANYYNKASAVVVGGSTLAKQTNTFLFDLLAALVNKPNVVVVLTLASSRDAFSEFTAEVNNVLNEAESVIARKARILYPTKESEMYGVIRRRLFKNWDESSAKIIADAYFSLYESTDEMNNKFKTKDYKDYLKMSYPFHPELIDILETRVSSFSTFQRTRGALRLLARVISDIWDKKEEDVHLILPAYVALDNQQIRDELTGKIKKDDFIPVIHADIANDKGDAKAQVWNKDYLDKKLPPLASRMANTTYLYSLIIGDAKGMDEYTILGSIMTPGIKSSVYFNLLKKMDQKFWYFRESNGRFFFNSEPTINKIIQDYMSIVESSKIRARIRATLQSEFSGSLFKPIIQPNGPSDVKDDDNIDLI</sequence>
<evidence type="ECO:0008006" key="2">
    <source>
        <dbReference type="Google" id="ProtNLM"/>
    </source>
</evidence>
<name>A0A0F9CAQ4_9ZZZZ</name>
<dbReference type="EMBL" id="LAZR01036966">
    <property type="protein sequence ID" value="KKL23457.1"/>
    <property type="molecule type" value="Genomic_DNA"/>
</dbReference>
<proteinExistence type="predicted"/>
<dbReference type="InterPro" id="IPR007555">
    <property type="entry name" value="DUF499"/>
</dbReference>
<reference evidence="1" key="1">
    <citation type="journal article" date="2015" name="Nature">
        <title>Complex archaea that bridge the gap between prokaryotes and eukaryotes.</title>
        <authorList>
            <person name="Spang A."/>
            <person name="Saw J.H."/>
            <person name="Jorgensen S.L."/>
            <person name="Zaremba-Niedzwiedzka K."/>
            <person name="Martijn J."/>
            <person name="Lind A.E."/>
            <person name="van Eijk R."/>
            <person name="Schleper C."/>
            <person name="Guy L."/>
            <person name="Ettema T.J."/>
        </authorList>
    </citation>
    <scope>NUCLEOTIDE SEQUENCE</scope>
</reference>
<protein>
    <recommendedName>
        <fullName evidence="2">ATP-binding protein</fullName>
    </recommendedName>
</protein>
<feature type="non-terminal residue" evidence="1">
    <location>
        <position position="1"/>
    </location>
</feature>
<dbReference type="Pfam" id="PF04465">
    <property type="entry name" value="DUF499"/>
    <property type="match status" value="1"/>
</dbReference>
<evidence type="ECO:0000313" key="1">
    <source>
        <dbReference type="EMBL" id="KKL23457.1"/>
    </source>
</evidence>
<dbReference type="AlphaFoldDB" id="A0A0F9CAQ4"/>
<feature type="non-terminal residue" evidence="1">
    <location>
        <position position="526"/>
    </location>
</feature>
<gene>
    <name evidence="1" type="ORF">LCGC14_2425190</name>
</gene>
<organism evidence="1">
    <name type="scientific">marine sediment metagenome</name>
    <dbReference type="NCBI Taxonomy" id="412755"/>
    <lineage>
        <taxon>unclassified sequences</taxon>
        <taxon>metagenomes</taxon>
        <taxon>ecological metagenomes</taxon>
    </lineage>
</organism>
<comment type="caution">
    <text evidence="1">The sequence shown here is derived from an EMBL/GenBank/DDBJ whole genome shotgun (WGS) entry which is preliminary data.</text>
</comment>
<accession>A0A0F9CAQ4</accession>